<dbReference type="EMBL" id="JANBQB010001883">
    <property type="protein sequence ID" value="KAJ1969799.1"/>
    <property type="molecule type" value="Genomic_DNA"/>
</dbReference>
<evidence type="ECO:0000256" key="3">
    <source>
        <dbReference type="ARBA" id="ARBA00022989"/>
    </source>
</evidence>
<keyword evidence="7" id="KW-0732">Signal</keyword>
<feature type="signal peptide" evidence="7">
    <location>
        <begin position="1"/>
        <end position="32"/>
    </location>
</feature>
<comment type="subcellular location">
    <subcellularLocation>
        <location evidence="1">Membrane</location>
        <topology evidence="1">Multi-pass membrane protein</topology>
    </subcellularLocation>
</comment>
<dbReference type="InterPro" id="IPR003689">
    <property type="entry name" value="ZIP"/>
</dbReference>
<evidence type="ECO:0000313" key="9">
    <source>
        <dbReference type="Proteomes" id="UP001151582"/>
    </source>
</evidence>
<evidence type="ECO:0000256" key="7">
    <source>
        <dbReference type="SAM" id="SignalP"/>
    </source>
</evidence>
<reference evidence="8" key="1">
    <citation type="submission" date="2022-07" db="EMBL/GenBank/DDBJ databases">
        <title>Phylogenomic reconstructions and comparative analyses of Kickxellomycotina fungi.</title>
        <authorList>
            <person name="Reynolds N.K."/>
            <person name="Stajich J.E."/>
            <person name="Barry K."/>
            <person name="Grigoriev I.V."/>
            <person name="Crous P."/>
            <person name="Smith M.E."/>
        </authorList>
    </citation>
    <scope>NUCLEOTIDE SEQUENCE</scope>
    <source>
        <strain evidence="8">RSA 567</strain>
    </source>
</reference>
<protein>
    <recommendedName>
        <fullName evidence="10">Zinc/iron permease</fullName>
    </recommendedName>
</protein>
<dbReference type="OrthoDB" id="448280at2759"/>
<keyword evidence="4 6" id="KW-0472">Membrane</keyword>
<feature type="chain" id="PRO_5040838133" description="Zinc/iron permease" evidence="7">
    <location>
        <begin position="33"/>
        <end position="251"/>
    </location>
</feature>
<evidence type="ECO:0000313" key="8">
    <source>
        <dbReference type="EMBL" id="KAJ1969799.1"/>
    </source>
</evidence>
<feature type="region of interest" description="Disordered" evidence="5">
    <location>
        <begin position="190"/>
        <end position="251"/>
    </location>
</feature>
<proteinExistence type="predicted"/>
<comment type="caution">
    <text evidence="8">The sequence shown here is derived from an EMBL/GenBank/DDBJ whole genome shotgun (WGS) entry which is preliminary data.</text>
</comment>
<feature type="transmembrane region" description="Helical" evidence="6">
    <location>
        <begin position="77"/>
        <end position="101"/>
    </location>
</feature>
<evidence type="ECO:0008006" key="10">
    <source>
        <dbReference type="Google" id="ProtNLM"/>
    </source>
</evidence>
<dbReference type="PANTHER" id="PTHR11040">
    <property type="entry name" value="ZINC/IRON TRANSPORTER"/>
    <property type="match status" value="1"/>
</dbReference>
<keyword evidence="9" id="KW-1185">Reference proteome</keyword>
<feature type="transmembrane region" description="Helical" evidence="6">
    <location>
        <begin position="113"/>
        <end position="133"/>
    </location>
</feature>
<accession>A0A9W8AX43</accession>
<dbReference type="GO" id="GO:0005886">
    <property type="term" value="C:plasma membrane"/>
    <property type="evidence" value="ECO:0007669"/>
    <property type="project" value="TreeGrafter"/>
</dbReference>
<evidence type="ECO:0000256" key="5">
    <source>
        <dbReference type="SAM" id="MobiDB-lite"/>
    </source>
</evidence>
<evidence type="ECO:0000256" key="4">
    <source>
        <dbReference type="ARBA" id="ARBA00023136"/>
    </source>
</evidence>
<feature type="non-terminal residue" evidence="8">
    <location>
        <position position="251"/>
    </location>
</feature>
<name>A0A9W8AX43_9FUNG</name>
<keyword evidence="3 6" id="KW-1133">Transmembrane helix</keyword>
<evidence type="ECO:0000256" key="2">
    <source>
        <dbReference type="ARBA" id="ARBA00022692"/>
    </source>
</evidence>
<dbReference type="AlphaFoldDB" id="A0A9W8AX43"/>
<dbReference type="PANTHER" id="PTHR11040:SF44">
    <property type="entry name" value="PROTEIN ZNTC-RELATED"/>
    <property type="match status" value="1"/>
</dbReference>
<dbReference type="Pfam" id="PF02535">
    <property type="entry name" value="Zip"/>
    <property type="match status" value="1"/>
</dbReference>
<dbReference type="Proteomes" id="UP001151582">
    <property type="component" value="Unassembled WGS sequence"/>
</dbReference>
<dbReference type="GO" id="GO:0005385">
    <property type="term" value="F:zinc ion transmembrane transporter activity"/>
    <property type="evidence" value="ECO:0007669"/>
    <property type="project" value="TreeGrafter"/>
</dbReference>
<sequence>MTRVLISSPSCYRWLVVLACLAELALHHSATAADTSRWSHLHSTLTRLHRRHGGDSPTEAIAPAECSEIDDFTDYRVSIHVVALVVIFVCSSLGAVIPILARLYPKWAIPNSVLECGKFLGAGVILATSLIHMLPGAVFNLTHPCVPESFRDYSAFFGLFAMLAILAFHLLEHLLTAHFMRQGATGAYQPAAKHQEPDLKGGEPLPSNTQTPHRSPRLLEQPRDDLLMAGADRTDGSPSTAASDKASDNAV</sequence>
<feature type="transmembrane region" description="Helical" evidence="6">
    <location>
        <begin position="153"/>
        <end position="171"/>
    </location>
</feature>
<keyword evidence="2 6" id="KW-0812">Transmembrane</keyword>
<gene>
    <name evidence="8" type="ORF">H4R34_006130</name>
</gene>
<evidence type="ECO:0000256" key="6">
    <source>
        <dbReference type="SAM" id="Phobius"/>
    </source>
</evidence>
<organism evidence="8 9">
    <name type="scientific">Dimargaris verticillata</name>
    <dbReference type="NCBI Taxonomy" id="2761393"/>
    <lineage>
        <taxon>Eukaryota</taxon>
        <taxon>Fungi</taxon>
        <taxon>Fungi incertae sedis</taxon>
        <taxon>Zoopagomycota</taxon>
        <taxon>Kickxellomycotina</taxon>
        <taxon>Dimargaritomycetes</taxon>
        <taxon>Dimargaritales</taxon>
        <taxon>Dimargaritaceae</taxon>
        <taxon>Dimargaris</taxon>
    </lineage>
</organism>
<evidence type="ECO:0000256" key="1">
    <source>
        <dbReference type="ARBA" id="ARBA00004141"/>
    </source>
</evidence>